<feature type="transmembrane region" description="Helical" evidence="7">
    <location>
        <begin position="370"/>
        <end position="389"/>
    </location>
</feature>
<accession>W7IZD3</accession>
<dbReference type="Proteomes" id="UP000019277">
    <property type="component" value="Unassembled WGS sequence"/>
</dbReference>
<dbReference type="CDD" id="cd17321">
    <property type="entry name" value="MFS_MMR_MDR_like"/>
    <property type="match status" value="1"/>
</dbReference>
<dbReference type="Gene3D" id="1.20.1720.10">
    <property type="entry name" value="Multidrug resistance protein D"/>
    <property type="match status" value="1"/>
</dbReference>
<evidence type="ECO:0000313" key="9">
    <source>
        <dbReference type="EMBL" id="EWC59424.1"/>
    </source>
</evidence>
<dbReference type="PANTHER" id="PTHR42718:SF46">
    <property type="entry name" value="BLR6921 PROTEIN"/>
    <property type="match status" value="1"/>
</dbReference>
<protein>
    <submittedName>
        <fullName evidence="9">Drug resistance transporter, EmrB/QacA subfamily</fullName>
    </submittedName>
</protein>
<feature type="transmembrane region" description="Helical" evidence="7">
    <location>
        <begin position="313"/>
        <end position="331"/>
    </location>
</feature>
<evidence type="ECO:0000256" key="4">
    <source>
        <dbReference type="ARBA" id="ARBA00022692"/>
    </source>
</evidence>
<dbReference type="eggNOG" id="COG0477">
    <property type="taxonomic scope" value="Bacteria"/>
</dbReference>
<evidence type="ECO:0000313" key="10">
    <source>
        <dbReference type="Proteomes" id="UP000019277"/>
    </source>
</evidence>
<dbReference type="InterPro" id="IPR036259">
    <property type="entry name" value="MFS_trans_sf"/>
</dbReference>
<evidence type="ECO:0000256" key="5">
    <source>
        <dbReference type="ARBA" id="ARBA00022989"/>
    </source>
</evidence>
<sequence>MGIGMTDRGAAGVRGPWVALFALCACFFMVMLDSTIVTVAIPAVLTGLDATLNEVIWVNSVYLLANTVPLLVTGRLGDRYGPKRVLVAGLVLFLGASLWCGLSTSAGSLIAARAVQGLGASVMTPQTLSFISRLFPPHRRAAPIAVWGGVAGVATITGPVLGGVLVEHVGWPSIFLLNLPIGAVGLVLALLLLPDWRPSTRMRFDTAGALLAAAGLGLVVFGLQNGQHYRWGAIVGPIGVLPVLGVGVLLLGVFALRQRVPRPDPLVPPALFADRSFGYANLVHAALGFATTGMFLPLVLYAQSVLGLDPVESALLCLPMAVAAGLAALVAGRALGRVGGKHLIITGLAGLAAGTAVLAVFAAPDADPGALVPGLVVAGIGIGLVFSPLTATATAGLPPDLVGAGSGVFNTSRQVGGVLGSAATGLLLQVGLGVAMPNAAREYARVLPPRYADEFVRRITEAADSAGQFGGEGPAVPVDWSPSVAEKVRELATDAFALGFTTATRATLVLPVVVLVLGVIAAAGLPTGNGENRGLPPGRGTP</sequence>
<dbReference type="InterPro" id="IPR020846">
    <property type="entry name" value="MFS_dom"/>
</dbReference>
<dbReference type="InterPro" id="IPR004638">
    <property type="entry name" value="EmrB-like"/>
</dbReference>
<evidence type="ECO:0000256" key="6">
    <source>
        <dbReference type="ARBA" id="ARBA00023136"/>
    </source>
</evidence>
<evidence type="ECO:0000256" key="7">
    <source>
        <dbReference type="SAM" id="Phobius"/>
    </source>
</evidence>
<dbReference type="SUPFAM" id="SSF103473">
    <property type="entry name" value="MFS general substrate transporter"/>
    <property type="match status" value="1"/>
</dbReference>
<keyword evidence="2" id="KW-0813">Transport</keyword>
<evidence type="ECO:0000256" key="2">
    <source>
        <dbReference type="ARBA" id="ARBA00022448"/>
    </source>
</evidence>
<feature type="transmembrane region" description="Helical" evidence="7">
    <location>
        <begin position="343"/>
        <end position="364"/>
    </location>
</feature>
<feature type="transmembrane region" description="Helical" evidence="7">
    <location>
        <begin position="20"/>
        <end position="43"/>
    </location>
</feature>
<dbReference type="AlphaFoldDB" id="W7IZD3"/>
<dbReference type="InterPro" id="IPR011701">
    <property type="entry name" value="MFS"/>
</dbReference>
<dbReference type="GO" id="GO:0005886">
    <property type="term" value="C:plasma membrane"/>
    <property type="evidence" value="ECO:0007669"/>
    <property type="project" value="UniProtKB-SubCell"/>
</dbReference>
<dbReference type="Gene3D" id="1.20.1250.20">
    <property type="entry name" value="MFS general substrate transporter like domains"/>
    <property type="match status" value="1"/>
</dbReference>
<feature type="transmembrane region" description="Helical" evidence="7">
    <location>
        <begin position="506"/>
        <end position="525"/>
    </location>
</feature>
<feature type="transmembrane region" description="Helical" evidence="7">
    <location>
        <begin position="204"/>
        <end position="223"/>
    </location>
</feature>
<dbReference type="PRINTS" id="PR01036">
    <property type="entry name" value="TCRTETB"/>
</dbReference>
<feature type="transmembrane region" description="Helical" evidence="7">
    <location>
        <begin position="85"/>
        <end position="104"/>
    </location>
</feature>
<dbReference type="GO" id="GO:0022857">
    <property type="term" value="F:transmembrane transporter activity"/>
    <property type="evidence" value="ECO:0007669"/>
    <property type="project" value="InterPro"/>
</dbReference>
<evidence type="ECO:0000259" key="8">
    <source>
        <dbReference type="PROSITE" id="PS50850"/>
    </source>
</evidence>
<dbReference type="NCBIfam" id="TIGR00711">
    <property type="entry name" value="efflux_EmrB"/>
    <property type="match status" value="1"/>
</dbReference>
<evidence type="ECO:0000256" key="3">
    <source>
        <dbReference type="ARBA" id="ARBA00022475"/>
    </source>
</evidence>
<dbReference type="EMBL" id="AYXG01000205">
    <property type="protein sequence ID" value="EWC59424.1"/>
    <property type="molecule type" value="Genomic_DNA"/>
</dbReference>
<keyword evidence="10" id="KW-1185">Reference proteome</keyword>
<feature type="transmembrane region" description="Helical" evidence="7">
    <location>
        <begin position="144"/>
        <end position="165"/>
    </location>
</feature>
<feature type="transmembrane region" description="Helical" evidence="7">
    <location>
        <begin position="110"/>
        <end position="132"/>
    </location>
</feature>
<comment type="subcellular location">
    <subcellularLocation>
        <location evidence="1">Cell membrane</location>
        <topology evidence="1">Multi-pass membrane protein</topology>
    </subcellularLocation>
</comment>
<keyword evidence="4 7" id="KW-0812">Transmembrane</keyword>
<dbReference type="STRING" id="909613.UO65_5285"/>
<feature type="transmembrane region" description="Helical" evidence="7">
    <location>
        <begin position="55"/>
        <end position="73"/>
    </location>
</feature>
<proteinExistence type="predicted"/>
<feature type="transmembrane region" description="Helical" evidence="7">
    <location>
        <begin position="229"/>
        <end position="256"/>
    </location>
</feature>
<dbReference type="PROSITE" id="PS50850">
    <property type="entry name" value="MFS"/>
    <property type="match status" value="1"/>
</dbReference>
<keyword evidence="5 7" id="KW-1133">Transmembrane helix</keyword>
<dbReference type="PATRIC" id="fig|909613.9.peg.5279"/>
<name>W7IZD3_9PSEU</name>
<evidence type="ECO:0000256" key="1">
    <source>
        <dbReference type="ARBA" id="ARBA00004651"/>
    </source>
</evidence>
<keyword evidence="6 7" id="KW-0472">Membrane</keyword>
<dbReference type="Pfam" id="PF07690">
    <property type="entry name" value="MFS_1"/>
    <property type="match status" value="1"/>
</dbReference>
<reference evidence="9 10" key="1">
    <citation type="journal article" date="2014" name="Genome Announc.">
        <title>Draft Genome Sequence of the Antitrypanosomally Active Sponge-Associated Bacterium Actinokineospora sp. Strain EG49.</title>
        <authorList>
            <person name="Harjes J."/>
            <person name="Ryu T."/>
            <person name="Abdelmohsen U.R."/>
            <person name="Moitinho-Silva L."/>
            <person name="Horn H."/>
            <person name="Ravasi T."/>
            <person name="Hentschel U."/>
        </authorList>
    </citation>
    <scope>NUCLEOTIDE SEQUENCE [LARGE SCALE GENOMIC DNA]</scope>
    <source>
        <strain evidence="9 10">EG49</strain>
    </source>
</reference>
<feature type="domain" description="Major facilitator superfamily (MFS) profile" evidence="8">
    <location>
        <begin position="19"/>
        <end position="529"/>
    </location>
</feature>
<gene>
    <name evidence="9" type="ORF">UO65_5285</name>
</gene>
<organism evidence="9 10">
    <name type="scientific">Actinokineospora spheciospongiae</name>
    <dbReference type="NCBI Taxonomy" id="909613"/>
    <lineage>
        <taxon>Bacteria</taxon>
        <taxon>Bacillati</taxon>
        <taxon>Actinomycetota</taxon>
        <taxon>Actinomycetes</taxon>
        <taxon>Pseudonocardiales</taxon>
        <taxon>Pseudonocardiaceae</taxon>
        <taxon>Actinokineospora</taxon>
    </lineage>
</organism>
<comment type="caution">
    <text evidence="9">The sequence shown here is derived from an EMBL/GenBank/DDBJ whole genome shotgun (WGS) entry which is preliminary data.</text>
</comment>
<feature type="transmembrane region" description="Helical" evidence="7">
    <location>
        <begin position="277"/>
        <end position="301"/>
    </location>
</feature>
<keyword evidence="3" id="KW-1003">Cell membrane</keyword>
<dbReference type="PANTHER" id="PTHR42718">
    <property type="entry name" value="MAJOR FACILITATOR SUPERFAMILY MULTIDRUG TRANSPORTER MFSC"/>
    <property type="match status" value="1"/>
</dbReference>
<feature type="transmembrane region" description="Helical" evidence="7">
    <location>
        <begin position="171"/>
        <end position="192"/>
    </location>
</feature>